<protein>
    <recommendedName>
        <fullName evidence="3">Alpha/beta hydrolase</fullName>
    </recommendedName>
</protein>
<comment type="caution">
    <text evidence="1">The sequence shown here is derived from an EMBL/GenBank/DDBJ whole genome shotgun (WGS) entry which is preliminary data.</text>
</comment>
<evidence type="ECO:0000313" key="1">
    <source>
        <dbReference type="EMBL" id="GHH59047.1"/>
    </source>
</evidence>
<dbReference type="SUPFAM" id="SSF53474">
    <property type="entry name" value="alpha/beta-Hydrolases"/>
    <property type="match status" value="1"/>
</dbReference>
<dbReference type="Gene3D" id="3.40.50.1820">
    <property type="entry name" value="alpha/beta hydrolase"/>
    <property type="match status" value="1"/>
</dbReference>
<dbReference type="AlphaFoldDB" id="A0A919FB70"/>
<reference evidence="1" key="1">
    <citation type="journal article" date="2014" name="Int. J. Syst. Evol. Microbiol.">
        <title>Complete genome sequence of Corynebacterium casei LMG S-19264T (=DSM 44701T), isolated from a smear-ripened cheese.</title>
        <authorList>
            <consortium name="US DOE Joint Genome Institute (JGI-PGF)"/>
            <person name="Walter F."/>
            <person name="Albersmeier A."/>
            <person name="Kalinowski J."/>
            <person name="Ruckert C."/>
        </authorList>
    </citation>
    <scope>NUCLEOTIDE SEQUENCE</scope>
    <source>
        <strain evidence="1">JCM 4646</strain>
    </source>
</reference>
<organism evidence="1 2">
    <name type="scientific">Kitasatospora indigofera</name>
    <dbReference type="NCBI Taxonomy" id="67307"/>
    <lineage>
        <taxon>Bacteria</taxon>
        <taxon>Bacillati</taxon>
        <taxon>Actinomycetota</taxon>
        <taxon>Actinomycetes</taxon>
        <taxon>Kitasatosporales</taxon>
        <taxon>Streptomycetaceae</taxon>
        <taxon>Kitasatospora</taxon>
    </lineage>
</organism>
<reference evidence="1" key="2">
    <citation type="submission" date="2020-09" db="EMBL/GenBank/DDBJ databases">
        <authorList>
            <person name="Sun Q."/>
            <person name="Ohkuma M."/>
        </authorList>
    </citation>
    <scope>NUCLEOTIDE SEQUENCE</scope>
    <source>
        <strain evidence="1">JCM 4646</strain>
    </source>
</reference>
<proteinExistence type="predicted"/>
<evidence type="ECO:0000313" key="2">
    <source>
        <dbReference type="Proteomes" id="UP000617734"/>
    </source>
</evidence>
<dbReference type="InterPro" id="IPR029058">
    <property type="entry name" value="AB_hydrolase_fold"/>
</dbReference>
<name>A0A919FB70_9ACTN</name>
<accession>A0A919FB70</accession>
<dbReference type="Proteomes" id="UP000617734">
    <property type="component" value="Unassembled WGS sequence"/>
</dbReference>
<dbReference type="GeneID" id="95350701"/>
<dbReference type="RefSeq" id="WP_190208745.1">
    <property type="nucleotide sequence ID" value="NZ_BNBO01000001.1"/>
</dbReference>
<sequence>MNNPADADRPPPRTRVERNALINHRPAPVVDLHLPTAAGPRLPLVIDVSRHAHPAALAETAGRWAPMLAAHGLAVAAVREPAPAHRHDALQTIRALVRLLRSGSTTTGPATDRIGLFGSGDGACLAALTAYGTADLRSRVQAVAGIGGSWGADLSPGPAHRRSRTAPRRHPDAEVLHQVSEIALATGNDVPLLVVHPLDDPELPAEHGIRFVQVVSAAGGRASVLLADTENRPGPDDTAAAVAAFFHRALADPPEPVRPTHR</sequence>
<keyword evidence="2" id="KW-1185">Reference proteome</keyword>
<dbReference type="EMBL" id="BNBO01000001">
    <property type="protein sequence ID" value="GHH59047.1"/>
    <property type="molecule type" value="Genomic_DNA"/>
</dbReference>
<gene>
    <name evidence="1" type="ORF">GCM10018781_01440</name>
</gene>
<evidence type="ECO:0008006" key="3">
    <source>
        <dbReference type="Google" id="ProtNLM"/>
    </source>
</evidence>